<evidence type="ECO:0000313" key="1">
    <source>
        <dbReference type="EMBL" id="OIQ63296.1"/>
    </source>
</evidence>
<dbReference type="AlphaFoldDB" id="A0A1J5NYJ4"/>
<proteinExistence type="predicted"/>
<reference evidence="1" key="1">
    <citation type="submission" date="2016-10" db="EMBL/GenBank/DDBJ databases">
        <title>Sequence of Gallionella enrichment culture.</title>
        <authorList>
            <person name="Poehlein A."/>
            <person name="Muehling M."/>
            <person name="Daniel R."/>
        </authorList>
    </citation>
    <scope>NUCLEOTIDE SEQUENCE</scope>
</reference>
<sequence>MVFEQTLVAVIFELKAQPKMAQPAGWRLWPVEMDLRFLVREVVGVTLQFERRASADGERVIEERLKRDDKLLPGERATVPAVNAPCRLIEPARAYIVAEQLSRIAVFLEPRRVDENSLGQFTLKPV</sequence>
<comment type="caution">
    <text evidence="1">The sequence shown here is derived from an EMBL/GenBank/DDBJ whole genome shotgun (WGS) entry which is preliminary data.</text>
</comment>
<organism evidence="1">
    <name type="scientific">mine drainage metagenome</name>
    <dbReference type="NCBI Taxonomy" id="410659"/>
    <lineage>
        <taxon>unclassified sequences</taxon>
        <taxon>metagenomes</taxon>
        <taxon>ecological metagenomes</taxon>
    </lineage>
</organism>
<accession>A0A1J5NYJ4</accession>
<protein>
    <submittedName>
        <fullName evidence="1">Uncharacterized protein</fullName>
    </submittedName>
</protein>
<dbReference type="EMBL" id="MLJW01009131">
    <property type="protein sequence ID" value="OIQ63296.1"/>
    <property type="molecule type" value="Genomic_DNA"/>
</dbReference>
<name>A0A1J5NYJ4_9ZZZZ</name>
<gene>
    <name evidence="1" type="ORF">GALL_551630</name>
</gene>